<feature type="non-terminal residue" evidence="1">
    <location>
        <position position="38"/>
    </location>
</feature>
<organism evidence="1">
    <name type="scientific">marine sediment metagenome</name>
    <dbReference type="NCBI Taxonomy" id="412755"/>
    <lineage>
        <taxon>unclassified sequences</taxon>
        <taxon>metagenomes</taxon>
        <taxon>ecological metagenomes</taxon>
    </lineage>
</organism>
<reference evidence="1" key="1">
    <citation type="journal article" date="2014" name="Front. Microbiol.">
        <title>High frequency of phylogenetically diverse reductive dehalogenase-homologous genes in deep subseafloor sedimentary metagenomes.</title>
        <authorList>
            <person name="Kawai M."/>
            <person name="Futagami T."/>
            <person name="Toyoda A."/>
            <person name="Takaki Y."/>
            <person name="Nishi S."/>
            <person name="Hori S."/>
            <person name="Arai W."/>
            <person name="Tsubouchi T."/>
            <person name="Morono Y."/>
            <person name="Uchiyama I."/>
            <person name="Ito T."/>
            <person name="Fujiyama A."/>
            <person name="Inagaki F."/>
            <person name="Takami H."/>
        </authorList>
    </citation>
    <scope>NUCLEOTIDE SEQUENCE</scope>
    <source>
        <strain evidence="1">Expedition CK06-06</strain>
    </source>
</reference>
<protein>
    <submittedName>
        <fullName evidence="1">Uncharacterized protein</fullName>
    </submittedName>
</protein>
<accession>X1CV10</accession>
<evidence type="ECO:0000313" key="1">
    <source>
        <dbReference type="EMBL" id="GAH11647.1"/>
    </source>
</evidence>
<sequence length="38" mass="4584">MDRKDIILKLKKRILKEPMLKEIFNKIVSYFPDSYLVG</sequence>
<gene>
    <name evidence="1" type="ORF">S01H4_54230</name>
</gene>
<dbReference type="EMBL" id="BART01031186">
    <property type="protein sequence ID" value="GAH11647.1"/>
    <property type="molecule type" value="Genomic_DNA"/>
</dbReference>
<dbReference type="AlphaFoldDB" id="X1CV10"/>
<proteinExistence type="predicted"/>
<name>X1CV10_9ZZZZ</name>
<comment type="caution">
    <text evidence="1">The sequence shown here is derived from an EMBL/GenBank/DDBJ whole genome shotgun (WGS) entry which is preliminary data.</text>
</comment>